<dbReference type="InterPro" id="IPR000212">
    <property type="entry name" value="DNA_helicase_UvrD/REP"/>
</dbReference>
<name>A0A930VDU1_9ACTN</name>
<dbReference type="AlphaFoldDB" id="A0A930VDU1"/>
<evidence type="ECO:0000313" key="1">
    <source>
        <dbReference type="EMBL" id="MBF4765654.1"/>
    </source>
</evidence>
<comment type="caution">
    <text evidence="1">The sequence shown here is derived from an EMBL/GenBank/DDBJ whole genome shotgun (WGS) entry which is preliminary data.</text>
</comment>
<dbReference type="RefSeq" id="WP_194708835.1">
    <property type="nucleotide sequence ID" value="NZ_JADKPN010000017.1"/>
</dbReference>
<dbReference type="PANTHER" id="PTHR11070:SF45">
    <property type="entry name" value="DNA 3'-5' HELICASE"/>
    <property type="match status" value="1"/>
</dbReference>
<dbReference type="PANTHER" id="PTHR11070">
    <property type="entry name" value="UVRD / RECB / PCRA DNA HELICASE FAMILY MEMBER"/>
    <property type="match status" value="1"/>
</dbReference>
<proteinExistence type="predicted"/>
<protein>
    <submittedName>
        <fullName evidence="1">AAA family ATPase</fullName>
    </submittedName>
</protein>
<organism evidence="1 2">
    <name type="scientific">Nocardioides islandensis</name>
    <dbReference type="NCBI Taxonomy" id="433663"/>
    <lineage>
        <taxon>Bacteria</taxon>
        <taxon>Bacillati</taxon>
        <taxon>Actinomycetota</taxon>
        <taxon>Actinomycetes</taxon>
        <taxon>Propionibacteriales</taxon>
        <taxon>Nocardioidaceae</taxon>
        <taxon>Nocardioides</taxon>
    </lineage>
</organism>
<keyword evidence="2" id="KW-1185">Reference proteome</keyword>
<dbReference type="Proteomes" id="UP000640489">
    <property type="component" value="Unassembled WGS sequence"/>
</dbReference>
<dbReference type="GO" id="GO:0005524">
    <property type="term" value="F:ATP binding"/>
    <property type="evidence" value="ECO:0007669"/>
    <property type="project" value="InterPro"/>
</dbReference>
<dbReference type="GO" id="GO:0043138">
    <property type="term" value="F:3'-5' DNA helicase activity"/>
    <property type="evidence" value="ECO:0007669"/>
    <property type="project" value="TreeGrafter"/>
</dbReference>
<dbReference type="SUPFAM" id="SSF52540">
    <property type="entry name" value="P-loop containing nucleoside triphosphate hydrolases"/>
    <property type="match status" value="1"/>
</dbReference>
<dbReference type="GO" id="GO:0005829">
    <property type="term" value="C:cytosol"/>
    <property type="evidence" value="ECO:0007669"/>
    <property type="project" value="TreeGrafter"/>
</dbReference>
<dbReference type="GO" id="GO:0003677">
    <property type="term" value="F:DNA binding"/>
    <property type="evidence" value="ECO:0007669"/>
    <property type="project" value="InterPro"/>
</dbReference>
<dbReference type="GO" id="GO:0000725">
    <property type="term" value="P:recombinational repair"/>
    <property type="evidence" value="ECO:0007669"/>
    <property type="project" value="TreeGrafter"/>
</dbReference>
<sequence>MPVGDPDPDDPQAALAAEQHHLAESREQLARMRARTAAMDASAGGDWVSREYLQSTFALRMKQLADDPTIPLFFGRLDYSDDSANDGGSFHIGRRHVSDLEGDPLVIDWRAPVSLPFYRATRTEPMGVDRRRRFGFQHGTLTSYEDEDLTAATPEAEYSAILEQEIERPRVGPMRDIVATIQPEQDVIVRSDLSQSICVQGAPGTGKTAVGLHRAAYLLFAHREQLTRQGVLVVGPNASFLRYIRDVLPALGEVEAKQSTIEQLALGTLRDLNPKWSVRGVEAADVATLKGDARMAEVLSRALWSHVTMPTEGLVVPRGARRWRVAAYEVEELVRSLRSRGVRYGAARAMVPQALAHRILVRMELAGDSPDDRVQYAVARSKPVKDYAAAVWPAVEPARLVWRLLSDPVFLASAASGVLTEEEQALLLWPRPSKSPASTPWTLAEAILVDEACDLVERTGSVGHIVADEAQDLSPMMLRALARRSSTGSLTVLGDLAQATTPWASRSWAEALGHLGKPDAHVEQLTRGFRVPGEVIEYAARLLPVIAPGLEPPTSVRRTRGELEVVAGPALDAVAAAVGREGSIGVIAPDASIDGLAASLTSAGVRFGIVGRDEPASPDQVETEFDQHLDLVPASLAKGLEFDHVVLVEPAAVVAAEADRVTGLRRLYVCLTRAVTSLVVVHDQPLPEELGATPDLSAAASRAGLTA</sequence>
<dbReference type="Gene3D" id="3.40.50.300">
    <property type="entry name" value="P-loop containing nucleotide triphosphate hydrolases"/>
    <property type="match status" value="2"/>
</dbReference>
<gene>
    <name evidence="1" type="ORF">ISU07_21195</name>
</gene>
<dbReference type="EMBL" id="JADKPN010000017">
    <property type="protein sequence ID" value="MBF4765654.1"/>
    <property type="molecule type" value="Genomic_DNA"/>
</dbReference>
<reference evidence="1" key="1">
    <citation type="submission" date="2020-11" db="EMBL/GenBank/DDBJ databases">
        <title>Nocardioides sp. nov., isolated from Soil of Cynanchum wilfordii Hemsley rhizosphere.</title>
        <authorList>
            <person name="Lee J.-S."/>
            <person name="Suh M.K."/>
            <person name="Kim J.-S."/>
        </authorList>
    </citation>
    <scope>NUCLEOTIDE SEQUENCE</scope>
    <source>
        <strain evidence="1">KCTC 19275</strain>
    </source>
</reference>
<accession>A0A930VDU1</accession>
<evidence type="ECO:0000313" key="2">
    <source>
        <dbReference type="Proteomes" id="UP000640489"/>
    </source>
</evidence>
<dbReference type="InterPro" id="IPR027417">
    <property type="entry name" value="P-loop_NTPase"/>
</dbReference>